<accession>A0A841QJF0</accession>
<comment type="caution">
    <text evidence="1">The sequence shown here is derived from an EMBL/GenBank/DDBJ whole genome shotgun (WGS) entry which is preliminary data.</text>
</comment>
<dbReference type="AlphaFoldDB" id="A0A841QJF0"/>
<dbReference type="EMBL" id="JACHIE010000029">
    <property type="protein sequence ID" value="MBB6458731.1"/>
    <property type="molecule type" value="Genomic_DNA"/>
</dbReference>
<reference evidence="1 2" key="1">
    <citation type="submission" date="2020-08" db="EMBL/GenBank/DDBJ databases">
        <title>Genomic Encyclopedia of Type Strains, Phase IV (KMG-IV): sequencing the most valuable type-strain genomes for metagenomic binning, comparative biology and taxonomic classification.</title>
        <authorList>
            <person name="Goeker M."/>
        </authorList>
    </citation>
    <scope>NUCLEOTIDE SEQUENCE [LARGE SCALE GENOMIC DNA]</scope>
    <source>
        <strain evidence="1 2">DSM 4491</strain>
    </source>
</reference>
<protein>
    <submittedName>
        <fullName evidence="1">Uncharacterized protein</fullName>
    </submittedName>
</protein>
<organism evidence="1 2">
    <name type="scientific">Acetobacter lovaniensis</name>
    <dbReference type="NCBI Taxonomy" id="104100"/>
    <lineage>
        <taxon>Bacteria</taxon>
        <taxon>Pseudomonadati</taxon>
        <taxon>Pseudomonadota</taxon>
        <taxon>Alphaproteobacteria</taxon>
        <taxon>Acetobacterales</taxon>
        <taxon>Acetobacteraceae</taxon>
        <taxon>Acetobacter</taxon>
    </lineage>
</organism>
<evidence type="ECO:0000313" key="2">
    <source>
        <dbReference type="Proteomes" id="UP000578000"/>
    </source>
</evidence>
<dbReference type="Proteomes" id="UP000578000">
    <property type="component" value="Unassembled WGS sequence"/>
</dbReference>
<gene>
    <name evidence="1" type="ORF">HNR55_003344</name>
</gene>
<proteinExistence type="predicted"/>
<name>A0A841QJF0_9PROT</name>
<evidence type="ECO:0000313" key="1">
    <source>
        <dbReference type="EMBL" id="MBB6458731.1"/>
    </source>
</evidence>
<keyword evidence="2" id="KW-1185">Reference proteome</keyword>
<sequence length="37" mass="4401">MKLAPTWITEMNVCALRSYLVATRRQFFSFANMFSIR</sequence>